<keyword evidence="2" id="KW-1185">Reference proteome</keyword>
<organism evidence="1">
    <name type="scientific">Oryza glumipatula</name>
    <dbReference type="NCBI Taxonomy" id="40148"/>
    <lineage>
        <taxon>Eukaryota</taxon>
        <taxon>Viridiplantae</taxon>
        <taxon>Streptophyta</taxon>
        <taxon>Embryophyta</taxon>
        <taxon>Tracheophyta</taxon>
        <taxon>Spermatophyta</taxon>
        <taxon>Magnoliopsida</taxon>
        <taxon>Liliopsida</taxon>
        <taxon>Poales</taxon>
        <taxon>Poaceae</taxon>
        <taxon>BOP clade</taxon>
        <taxon>Oryzoideae</taxon>
        <taxon>Oryzeae</taxon>
        <taxon>Oryzinae</taxon>
        <taxon>Oryza</taxon>
    </lineage>
</organism>
<dbReference type="Gramene" id="OGLUM03G31560.1">
    <property type="protein sequence ID" value="OGLUM03G31560.1"/>
    <property type="gene ID" value="OGLUM03G31560"/>
</dbReference>
<reference evidence="1" key="2">
    <citation type="submission" date="2018-05" db="EMBL/GenBank/DDBJ databases">
        <title>OgluRS3 (Oryza glumaepatula Reference Sequence Version 3).</title>
        <authorList>
            <person name="Zhang J."/>
            <person name="Kudrna D."/>
            <person name="Lee S."/>
            <person name="Talag J."/>
            <person name="Welchert J."/>
            <person name="Wing R.A."/>
        </authorList>
    </citation>
    <scope>NUCLEOTIDE SEQUENCE [LARGE SCALE GENOMIC DNA]</scope>
</reference>
<proteinExistence type="predicted"/>
<dbReference type="Proteomes" id="UP000026961">
    <property type="component" value="Chromosome 3"/>
</dbReference>
<dbReference type="STRING" id="40148.A0A0D9ZC85"/>
<evidence type="ECO:0000313" key="2">
    <source>
        <dbReference type="Proteomes" id="UP000026961"/>
    </source>
</evidence>
<evidence type="ECO:0000313" key="1">
    <source>
        <dbReference type="EnsemblPlants" id="OGLUM03G31560.1"/>
    </source>
</evidence>
<dbReference type="EnsemblPlants" id="OGLUM03G31560.1">
    <property type="protein sequence ID" value="OGLUM03G31560.1"/>
    <property type="gene ID" value="OGLUM03G31560"/>
</dbReference>
<accession>A0A0D9ZC85</accession>
<dbReference type="AlphaFoldDB" id="A0A0D9ZC85"/>
<protein>
    <submittedName>
        <fullName evidence="1">Uncharacterized protein</fullName>
    </submittedName>
</protein>
<dbReference type="HOGENOM" id="CLU_2281826_0_0_1"/>
<sequence length="102" mass="10746">MENTKVAPLVSSSPFSVLSLPAAVDPRPTLRAPPPLHPGLGVAPSCRTRSSGTLEWTPVKTFALMAKVVVIDDGWSHSVSAFQKWAVLAENLAGSYFVAATS</sequence>
<name>A0A0D9ZC85_9ORYZ</name>
<reference evidence="1" key="1">
    <citation type="submission" date="2015-04" db="UniProtKB">
        <authorList>
            <consortium name="EnsemblPlants"/>
        </authorList>
    </citation>
    <scope>IDENTIFICATION</scope>
</reference>